<dbReference type="KEGG" id="rfo:REIFOR_00717"/>
<reference evidence="3 4" key="1">
    <citation type="journal article" date="2017" name="Environ. Microbiol.">
        <title>Genomic and physiological analyses of 'Reinekea forsetii' reveal a versatile opportunistic lifestyle during spring algae blooms.</title>
        <authorList>
            <person name="Avci B."/>
            <person name="Hahnke R.L."/>
            <person name="Chafee M."/>
            <person name="Fischer T."/>
            <person name="Gruber-Vodicka H."/>
            <person name="Tegetmeyer H.E."/>
            <person name="Harder J."/>
            <person name="Fuchs B.M."/>
            <person name="Amann R.I."/>
            <person name="Teeling H."/>
        </authorList>
    </citation>
    <scope>NUCLEOTIDE SEQUENCE [LARGE SCALE GENOMIC DNA]</scope>
    <source>
        <strain evidence="3 4">Hel1_31_D35</strain>
    </source>
</reference>
<dbReference type="RefSeq" id="WP_100256264.1">
    <property type="nucleotide sequence ID" value="NZ_CP011797.1"/>
</dbReference>
<evidence type="ECO:0000256" key="2">
    <source>
        <dbReference type="SAM" id="SignalP"/>
    </source>
</evidence>
<feature type="chain" id="PRO_5014946777" evidence="2">
    <location>
        <begin position="25"/>
        <end position="195"/>
    </location>
</feature>
<accession>A0A2K8KM12</accession>
<feature type="transmembrane region" description="Helical" evidence="1">
    <location>
        <begin position="175"/>
        <end position="193"/>
    </location>
</feature>
<keyword evidence="2" id="KW-0732">Signal</keyword>
<sequence>MNKKTRISLALLASILLVPTLALAHDGHTSATLLNGLAHPLTGFDHLLAALAVGLWSINSTQKQAWLAPLVFIGAVGAGTLLGTLGFTLPLMETGLVASLVFFGALMFVHAKANAAGSLLVIGLFASVHGMAHGSEMASSATLLGYLTGILATSTALLVLARLASITAQRQVGTLALKVSGAAVALMGAFLATGI</sequence>
<gene>
    <name evidence="3" type="primary">ureJ</name>
    <name evidence="3" type="ORF">REIFOR_00717</name>
</gene>
<organism evidence="3 4">
    <name type="scientific">Reinekea forsetii</name>
    <dbReference type="NCBI Taxonomy" id="1336806"/>
    <lineage>
        <taxon>Bacteria</taxon>
        <taxon>Pseudomonadati</taxon>
        <taxon>Pseudomonadota</taxon>
        <taxon>Gammaproteobacteria</taxon>
        <taxon>Oceanospirillales</taxon>
        <taxon>Saccharospirillaceae</taxon>
        <taxon>Reinekea</taxon>
    </lineage>
</organism>
<dbReference type="Proteomes" id="UP000229757">
    <property type="component" value="Chromosome"/>
</dbReference>
<dbReference type="PIRSF" id="PIRSF016919">
    <property type="entry name" value="HupE_UreJ"/>
    <property type="match status" value="1"/>
</dbReference>
<keyword evidence="1" id="KW-1133">Transmembrane helix</keyword>
<dbReference type="OrthoDB" id="9808192at2"/>
<evidence type="ECO:0000313" key="4">
    <source>
        <dbReference type="Proteomes" id="UP000229757"/>
    </source>
</evidence>
<feature type="signal peptide" evidence="2">
    <location>
        <begin position="1"/>
        <end position="24"/>
    </location>
</feature>
<feature type="transmembrane region" description="Helical" evidence="1">
    <location>
        <begin position="65"/>
        <end position="85"/>
    </location>
</feature>
<evidence type="ECO:0000256" key="1">
    <source>
        <dbReference type="SAM" id="Phobius"/>
    </source>
</evidence>
<dbReference type="Pfam" id="PF04955">
    <property type="entry name" value="HupE_UreJ"/>
    <property type="match status" value="1"/>
</dbReference>
<evidence type="ECO:0000313" key="3">
    <source>
        <dbReference type="EMBL" id="ATX75885.1"/>
    </source>
</evidence>
<feature type="transmembrane region" description="Helical" evidence="1">
    <location>
        <begin position="144"/>
        <end position="163"/>
    </location>
</feature>
<dbReference type="EMBL" id="CP011797">
    <property type="protein sequence ID" value="ATX75885.1"/>
    <property type="molecule type" value="Genomic_DNA"/>
</dbReference>
<dbReference type="InterPro" id="IPR007038">
    <property type="entry name" value="HupE_UreJ"/>
</dbReference>
<proteinExistence type="predicted"/>
<dbReference type="AlphaFoldDB" id="A0A2K8KM12"/>
<protein>
    <submittedName>
        <fullName evidence="3">Urease accessory protein UreJ</fullName>
    </submittedName>
</protein>
<keyword evidence="1" id="KW-0812">Transmembrane</keyword>
<keyword evidence="4" id="KW-1185">Reference proteome</keyword>
<feature type="transmembrane region" description="Helical" evidence="1">
    <location>
        <begin position="91"/>
        <end position="109"/>
    </location>
</feature>
<feature type="transmembrane region" description="Helical" evidence="1">
    <location>
        <begin position="40"/>
        <end position="58"/>
    </location>
</feature>
<name>A0A2K8KM12_9GAMM</name>
<keyword evidence="1" id="KW-0472">Membrane</keyword>
<feature type="transmembrane region" description="Helical" evidence="1">
    <location>
        <begin position="116"/>
        <end position="132"/>
    </location>
</feature>